<dbReference type="GO" id="GO:0018189">
    <property type="term" value="P:pyrroloquinoline quinone biosynthetic process"/>
    <property type="evidence" value="ECO:0007669"/>
    <property type="project" value="UniProtKB-KW"/>
</dbReference>
<accession>A0AAE2B0K9</accession>
<feature type="domain" description="Peptidase M16 C-terminal" evidence="16">
    <location>
        <begin position="181"/>
        <end position="335"/>
    </location>
</feature>
<dbReference type="InterPro" id="IPR054733">
    <property type="entry name" value="PqqF_C_3"/>
</dbReference>
<evidence type="ECO:0000313" key="19">
    <source>
        <dbReference type="EMBL" id="KIP97598.1"/>
    </source>
</evidence>
<dbReference type="Pfam" id="PF22456">
    <property type="entry name" value="PqqF-like_C_4"/>
    <property type="match status" value="1"/>
</dbReference>
<keyword evidence="5" id="KW-0645">Protease</keyword>
<dbReference type="Pfam" id="PF05193">
    <property type="entry name" value="Peptidase_M16_C"/>
    <property type="match status" value="1"/>
</dbReference>
<dbReference type="RefSeq" id="WP_042606687.1">
    <property type="nucleotide sequence ID" value="NZ_JXQY01000003.1"/>
</dbReference>
<evidence type="ECO:0000256" key="12">
    <source>
        <dbReference type="ARBA" id="ARBA00030977"/>
    </source>
</evidence>
<dbReference type="Proteomes" id="UP000032086">
    <property type="component" value="Unassembled WGS sequence"/>
</dbReference>
<evidence type="ECO:0000259" key="18">
    <source>
        <dbReference type="Pfam" id="PF22456"/>
    </source>
</evidence>
<protein>
    <recommendedName>
        <fullName evidence="4">Coenzyme PQQ synthesis protein F</fullName>
    </recommendedName>
    <alternativeName>
        <fullName evidence="12">Pyrroloquinoline quinone biosynthesis protein F</fullName>
    </alternativeName>
</protein>
<evidence type="ECO:0000256" key="7">
    <source>
        <dbReference type="ARBA" id="ARBA00022801"/>
    </source>
</evidence>
<evidence type="ECO:0000256" key="3">
    <source>
        <dbReference type="ARBA" id="ARBA00007261"/>
    </source>
</evidence>
<dbReference type="InterPro" id="IPR007863">
    <property type="entry name" value="Peptidase_M16_C"/>
</dbReference>
<comment type="similarity">
    <text evidence="3 13">Belongs to the peptidase M16 family.</text>
</comment>
<dbReference type="EMBL" id="JXQY01000003">
    <property type="protein sequence ID" value="KIP97598.1"/>
    <property type="molecule type" value="Genomic_DNA"/>
</dbReference>
<keyword evidence="7" id="KW-0378">Hydrolase</keyword>
<dbReference type="Pfam" id="PF00675">
    <property type="entry name" value="Peptidase_M16"/>
    <property type="match status" value="1"/>
</dbReference>
<dbReference type="NCBIfam" id="TIGR02110">
    <property type="entry name" value="PQQ_syn_pqqF"/>
    <property type="match status" value="1"/>
</dbReference>
<feature type="domain" description="Peptidase M16 N-terminal" evidence="15">
    <location>
        <begin position="19"/>
        <end position="142"/>
    </location>
</feature>
<comment type="caution">
    <text evidence="19">The sequence shown here is derived from an EMBL/GenBank/DDBJ whole genome shotgun (WGS) entry which is preliminary data.</text>
</comment>
<feature type="domain" description="Coenzyme PQQ synthesis protein F C-terminal lobe" evidence="17">
    <location>
        <begin position="454"/>
        <end position="577"/>
    </location>
</feature>
<feature type="region of interest" description="Disordered" evidence="14">
    <location>
        <begin position="425"/>
        <end position="449"/>
    </location>
</feature>
<dbReference type="PANTHER" id="PTHR43690:SF18">
    <property type="entry name" value="INSULIN-DEGRADING ENZYME-RELATED"/>
    <property type="match status" value="1"/>
</dbReference>
<evidence type="ECO:0000313" key="20">
    <source>
        <dbReference type="Proteomes" id="UP000032086"/>
    </source>
</evidence>
<feature type="domain" description="Coenzyme PQQ synthesis protein F-like C-terminal lobe" evidence="18">
    <location>
        <begin position="646"/>
        <end position="745"/>
    </location>
</feature>
<gene>
    <name evidence="19" type="ORF">RU10_01190</name>
</gene>
<dbReference type="Gene3D" id="3.30.830.10">
    <property type="entry name" value="Metalloenzyme, LuxS/M16 peptidase-like"/>
    <property type="match status" value="2"/>
</dbReference>
<dbReference type="GO" id="GO:0004222">
    <property type="term" value="F:metalloendopeptidase activity"/>
    <property type="evidence" value="ECO:0007669"/>
    <property type="project" value="InterPro"/>
</dbReference>
<keyword evidence="10" id="KW-0482">Metalloprotease</keyword>
<dbReference type="InterPro" id="IPR011844">
    <property type="entry name" value="PQQ_synth_PqqF"/>
</dbReference>
<evidence type="ECO:0000256" key="11">
    <source>
        <dbReference type="ARBA" id="ARBA00024932"/>
    </source>
</evidence>
<organism evidence="19 20">
    <name type="scientific">Pseudomonas fluorescens</name>
    <dbReference type="NCBI Taxonomy" id="294"/>
    <lineage>
        <taxon>Bacteria</taxon>
        <taxon>Pseudomonadati</taxon>
        <taxon>Pseudomonadota</taxon>
        <taxon>Gammaproteobacteria</taxon>
        <taxon>Pseudomonadales</taxon>
        <taxon>Pseudomonadaceae</taxon>
        <taxon>Pseudomonas</taxon>
    </lineage>
</organism>
<dbReference type="InterPro" id="IPR011249">
    <property type="entry name" value="Metalloenz_LuxS/M16"/>
</dbReference>
<evidence type="ECO:0000256" key="8">
    <source>
        <dbReference type="ARBA" id="ARBA00022833"/>
    </source>
</evidence>
<evidence type="ECO:0000256" key="4">
    <source>
        <dbReference type="ARBA" id="ARBA00015088"/>
    </source>
</evidence>
<dbReference type="InterPro" id="IPR001431">
    <property type="entry name" value="Pept_M16_Zn_BS"/>
</dbReference>
<dbReference type="AlphaFoldDB" id="A0AAE2B0K9"/>
<evidence type="ECO:0000256" key="6">
    <source>
        <dbReference type="ARBA" id="ARBA00022723"/>
    </source>
</evidence>
<dbReference type="Pfam" id="PF22455">
    <property type="entry name" value="PqqF_C_3"/>
    <property type="match status" value="1"/>
</dbReference>
<dbReference type="InterPro" id="IPR011765">
    <property type="entry name" value="Pept_M16_N"/>
</dbReference>
<keyword evidence="9" id="KW-0884">PQQ biosynthesis</keyword>
<reference evidence="19 20" key="1">
    <citation type="submission" date="2014-12" db="EMBL/GenBank/DDBJ databases">
        <title>16Stimator: statistical estimation of ribosomal gene copy numbers from draft genome assemblies.</title>
        <authorList>
            <person name="Perisin M.A."/>
            <person name="Vetter M."/>
            <person name="Gilbert J.A."/>
            <person name="Bergelson J."/>
        </authorList>
    </citation>
    <scope>NUCLEOTIDE SEQUENCE [LARGE SCALE GENOMIC DNA]</scope>
    <source>
        <strain evidence="19 20">MEP34</strain>
    </source>
</reference>
<proteinExistence type="inferred from homology"/>
<evidence type="ECO:0000256" key="1">
    <source>
        <dbReference type="ARBA" id="ARBA00001947"/>
    </source>
</evidence>
<evidence type="ECO:0000256" key="13">
    <source>
        <dbReference type="RuleBase" id="RU004447"/>
    </source>
</evidence>
<dbReference type="GO" id="GO:0008270">
    <property type="term" value="F:zinc ion binding"/>
    <property type="evidence" value="ECO:0007669"/>
    <property type="project" value="InterPro"/>
</dbReference>
<evidence type="ECO:0000259" key="16">
    <source>
        <dbReference type="Pfam" id="PF05193"/>
    </source>
</evidence>
<dbReference type="SUPFAM" id="SSF63411">
    <property type="entry name" value="LuxS/MPP-like metallohydrolase"/>
    <property type="match status" value="2"/>
</dbReference>
<name>A0AAE2B0K9_PSEFL</name>
<sequence>MPAPTRPLPHTEILANGLRVTLRHVPGLKRSAALLRVAAGSHDVPLAWPGLAHFLEHLLFLGTERFPTNEGLMAYVQRHGGQVNASTRERTTDFFFELPVPLFGAGLERLSDMLARPRMNLDDQRREREVLQAEFVAWSQDPTAQQQFALYDGLPEQHPLRGFHAGNRHSLQVDSPAFQTALKGFHQRFYRTGRMHLSLVGPQSVDELRVLAQQFAAVLPVGDKVAQATPLPLTVKSYQQVGAHANLLLAFDDLPESSAEAMAFLCHWLNSAKPGGLLAYLHQQNLADSLKAVPVYQFAGQALLHLQLNAGGDRLHAINEQLLDWLSFFAQQDWTPLREEYAALLQRQQHVSGALQLAQLDVEQQAFGLSESGAAALEHILREIGVVDNFSDQWRLPAANPFLRASEPLANAGLIRGQTSAHRGLRTFAQDRSRSRRERSPMHFSQALPDNSDEGAIYLRWQVETAASVDLRSRLQRSLRQTRQDASEAGVDLSFSAAGNQWLLKMTGLQESMPSVLEHALKCLTTIDADSPRDETQIPSMPLRQLLEALPQTSLPTIEASDDAKRLWTTSRWDGLALGLDQPTQSAMGLALSRIPGTPDNQLPITLHNNAEYRWSRIDTASTEHALLLICPTASHDIADEAAWRLLAQLCQTAFYQRLRVELQLGYAVFSALRQLHGTTAIVFAVQSPATPVVTLLEHIQDFLNGVPAMIGTLGDASIKQQRESLAEQFSDATLATRDAAELLWQGKLAGHSSDYREQLVAAINQLDTRDLLTAAQRLINVDGGYHCLANEPMPGAPWQAAN</sequence>
<dbReference type="PANTHER" id="PTHR43690">
    <property type="entry name" value="NARDILYSIN"/>
    <property type="match status" value="1"/>
</dbReference>
<evidence type="ECO:0000256" key="2">
    <source>
        <dbReference type="ARBA" id="ARBA00004886"/>
    </source>
</evidence>
<evidence type="ECO:0000256" key="14">
    <source>
        <dbReference type="SAM" id="MobiDB-lite"/>
    </source>
</evidence>
<evidence type="ECO:0000259" key="17">
    <source>
        <dbReference type="Pfam" id="PF22455"/>
    </source>
</evidence>
<dbReference type="PROSITE" id="PS00143">
    <property type="entry name" value="INSULINASE"/>
    <property type="match status" value="1"/>
</dbReference>
<evidence type="ECO:0000259" key="15">
    <source>
        <dbReference type="Pfam" id="PF00675"/>
    </source>
</evidence>
<dbReference type="GO" id="GO:0005737">
    <property type="term" value="C:cytoplasm"/>
    <property type="evidence" value="ECO:0007669"/>
    <property type="project" value="UniProtKB-ARBA"/>
</dbReference>
<comment type="cofactor">
    <cofactor evidence="1">
        <name>Zn(2+)</name>
        <dbReference type="ChEBI" id="CHEBI:29105"/>
    </cofactor>
</comment>
<evidence type="ECO:0000256" key="9">
    <source>
        <dbReference type="ARBA" id="ARBA00022905"/>
    </source>
</evidence>
<dbReference type="InterPro" id="IPR054734">
    <property type="entry name" value="PqqF-like_C_4"/>
</dbReference>
<dbReference type="InterPro" id="IPR050626">
    <property type="entry name" value="Peptidase_M16"/>
</dbReference>
<evidence type="ECO:0000256" key="10">
    <source>
        <dbReference type="ARBA" id="ARBA00023049"/>
    </source>
</evidence>
<comment type="function">
    <text evidence="11">Required for coenzyme pyrroloquinoline quinone (PQQ) biosynthesis. It is thought that this protein is a protease that cleaves peptides bond in a small peptide (gene pqqA), providing the glutamate and tyrosine residues which are necessary for the synthesis of PQQ.</text>
</comment>
<keyword evidence="6" id="KW-0479">Metal-binding</keyword>
<feature type="compositionally biased region" description="Basic and acidic residues" evidence="14">
    <location>
        <begin position="429"/>
        <end position="441"/>
    </location>
</feature>
<evidence type="ECO:0000256" key="5">
    <source>
        <dbReference type="ARBA" id="ARBA00022670"/>
    </source>
</evidence>
<keyword evidence="8" id="KW-0862">Zinc</keyword>
<comment type="pathway">
    <text evidence="2">Cofactor biosynthesis; pyrroloquinoline quinone biosynthesis.</text>
</comment>
<dbReference type="GO" id="GO:0006508">
    <property type="term" value="P:proteolysis"/>
    <property type="evidence" value="ECO:0007669"/>
    <property type="project" value="UniProtKB-KW"/>
</dbReference>